<proteinExistence type="predicted"/>
<dbReference type="InterPro" id="IPR044824">
    <property type="entry name" value="MAIN-like"/>
</dbReference>
<dbReference type="PANTHER" id="PTHR46033:SF8">
    <property type="entry name" value="PROTEIN MAINTENANCE OF MERISTEMS-LIKE"/>
    <property type="match status" value="1"/>
</dbReference>
<dbReference type="EMBL" id="JASCZI010121949">
    <property type="protein sequence ID" value="MED6163375.1"/>
    <property type="molecule type" value="Genomic_DNA"/>
</dbReference>
<accession>A0ABU6USC3</accession>
<sequence length="128" mass="14457">MYLDPRAEPYLDRAGFLPLARLCDAWFKVDEPLISAFVERWRPEAHSFHMPGESARCSGTRRLPEFQLDGSRSWISWMILGSTAGVLPRWLSYTRTIAEHPTGTLSRSQGHYSSYRVGYSGGFLASAS</sequence>
<comment type="caution">
    <text evidence="1">The sequence shown here is derived from an EMBL/GenBank/DDBJ whole genome shotgun (WGS) entry which is preliminary data.</text>
</comment>
<dbReference type="Proteomes" id="UP001341840">
    <property type="component" value="Unassembled WGS sequence"/>
</dbReference>
<protein>
    <recommendedName>
        <fullName evidence="3">Aminotransferase-like plant mobile domain-containing protein</fullName>
    </recommendedName>
</protein>
<evidence type="ECO:0000313" key="2">
    <source>
        <dbReference type="Proteomes" id="UP001341840"/>
    </source>
</evidence>
<dbReference type="PANTHER" id="PTHR46033">
    <property type="entry name" value="PROTEIN MAIN-LIKE 2"/>
    <property type="match status" value="1"/>
</dbReference>
<evidence type="ECO:0008006" key="3">
    <source>
        <dbReference type="Google" id="ProtNLM"/>
    </source>
</evidence>
<reference evidence="1 2" key="1">
    <citation type="journal article" date="2023" name="Plants (Basel)">
        <title>Bridging the Gap: Combining Genomics and Transcriptomics Approaches to Understand Stylosanthes scabra, an Orphan Legume from the Brazilian Caatinga.</title>
        <authorList>
            <person name="Ferreira-Neto J.R.C."/>
            <person name="da Silva M.D."/>
            <person name="Binneck E."/>
            <person name="de Melo N.F."/>
            <person name="da Silva R.H."/>
            <person name="de Melo A.L.T.M."/>
            <person name="Pandolfi V."/>
            <person name="Bustamante F.O."/>
            <person name="Brasileiro-Vidal A.C."/>
            <person name="Benko-Iseppon A.M."/>
        </authorList>
    </citation>
    <scope>NUCLEOTIDE SEQUENCE [LARGE SCALE GENOMIC DNA]</scope>
    <source>
        <tissue evidence="1">Leaves</tissue>
    </source>
</reference>
<gene>
    <name evidence="1" type="ORF">PIB30_079296</name>
</gene>
<name>A0ABU6USC3_9FABA</name>
<keyword evidence="2" id="KW-1185">Reference proteome</keyword>
<organism evidence="1 2">
    <name type="scientific">Stylosanthes scabra</name>
    <dbReference type="NCBI Taxonomy" id="79078"/>
    <lineage>
        <taxon>Eukaryota</taxon>
        <taxon>Viridiplantae</taxon>
        <taxon>Streptophyta</taxon>
        <taxon>Embryophyta</taxon>
        <taxon>Tracheophyta</taxon>
        <taxon>Spermatophyta</taxon>
        <taxon>Magnoliopsida</taxon>
        <taxon>eudicotyledons</taxon>
        <taxon>Gunneridae</taxon>
        <taxon>Pentapetalae</taxon>
        <taxon>rosids</taxon>
        <taxon>fabids</taxon>
        <taxon>Fabales</taxon>
        <taxon>Fabaceae</taxon>
        <taxon>Papilionoideae</taxon>
        <taxon>50 kb inversion clade</taxon>
        <taxon>dalbergioids sensu lato</taxon>
        <taxon>Dalbergieae</taxon>
        <taxon>Pterocarpus clade</taxon>
        <taxon>Stylosanthes</taxon>
    </lineage>
</organism>
<evidence type="ECO:0000313" key="1">
    <source>
        <dbReference type="EMBL" id="MED6163375.1"/>
    </source>
</evidence>